<dbReference type="InterPro" id="IPR011053">
    <property type="entry name" value="Single_hybrid_motif"/>
</dbReference>
<dbReference type="CDD" id="cd06848">
    <property type="entry name" value="GCS_H"/>
    <property type="match status" value="1"/>
</dbReference>
<gene>
    <name evidence="2" type="ORF">MOS_317</name>
</gene>
<evidence type="ECO:0000313" key="3">
    <source>
        <dbReference type="Proteomes" id="UP000009399"/>
    </source>
</evidence>
<dbReference type="InterPro" id="IPR033753">
    <property type="entry name" value="GCV_H/Fam206"/>
</dbReference>
<dbReference type="AlphaFoldDB" id="A0AAI8AM77"/>
<evidence type="ECO:0000256" key="1">
    <source>
        <dbReference type="ARBA" id="ARBA00022823"/>
    </source>
</evidence>
<dbReference type="Pfam" id="PF01597">
    <property type="entry name" value="GCV_H"/>
    <property type="match status" value="1"/>
</dbReference>
<reference evidence="2 3" key="1">
    <citation type="journal article" date="2013" name="Genome Announc.">
        <title>Complete Genome Sequence of Mycoplasma hyorhinis Strain SK76.</title>
        <authorList>
            <person name="Goodison S."/>
            <person name="Urquidi V."/>
            <person name="Kumar D."/>
            <person name="Reyes L."/>
            <person name="Rosser C.J."/>
        </authorList>
    </citation>
    <scope>NUCLEOTIDE SEQUENCE [LARGE SCALE GENOMIC DNA]</scope>
    <source>
        <strain evidence="2 3">SK76</strain>
    </source>
</reference>
<dbReference type="InterPro" id="IPR002930">
    <property type="entry name" value="GCV_H"/>
</dbReference>
<dbReference type="GO" id="GO:0005829">
    <property type="term" value="C:cytosol"/>
    <property type="evidence" value="ECO:0007669"/>
    <property type="project" value="TreeGrafter"/>
</dbReference>
<organism evidence="2 3">
    <name type="scientific">Mesomycoplasma hyorhinis SK76</name>
    <dbReference type="NCBI Taxonomy" id="1118964"/>
    <lineage>
        <taxon>Bacteria</taxon>
        <taxon>Bacillati</taxon>
        <taxon>Mycoplasmatota</taxon>
        <taxon>Mycoplasmoidales</taxon>
        <taxon>Metamycoplasmataceae</taxon>
        <taxon>Mesomycoplasma</taxon>
    </lineage>
</organism>
<dbReference type="RefSeq" id="WP_013302112.1">
    <property type="nucleotide sequence ID" value="NC_019552.1"/>
</dbReference>
<dbReference type="EMBL" id="CP003914">
    <property type="protein sequence ID" value="AFX74244.1"/>
    <property type="molecule type" value="Genomic_DNA"/>
</dbReference>
<dbReference type="GO" id="GO:0019464">
    <property type="term" value="P:glycine decarboxylation via glycine cleavage system"/>
    <property type="evidence" value="ECO:0007669"/>
    <property type="project" value="InterPro"/>
</dbReference>
<dbReference type="Proteomes" id="UP000009399">
    <property type="component" value="Chromosome"/>
</dbReference>
<accession>A0AAI8AM77</accession>
<dbReference type="GO" id="GO:0005960">
    <property type="term" value="C:glycine cleavage complex"/>
    <property type="evidence" value="ECO:0007669"/>
    <property type="project" value="InterPro"/>
</dbReference>
<dbReference type="Gene3D" id="2.40.50.100">
    <property type="match status" value="1"/>
</dbReference>
<dbReference type="SUPFAM" id="SSF51230">
    <property type="entry name" value="Single hybrid motif"/>
    <property type="match status" value="1"/>
</dbReference>
<dbReference type="GeneID" id="93248434"/>
<evidence type="ECO:0000313" key="2">
    <source>
        <dbReference type="EMBL" id="AFX74244.1"/>
    </source>
</evidence>
<keyword evidence="1" id="KW-0450">Lipoyl</keyword>
<dbReference type="GO" id="GO:0009249">
    <property type="term" value="P:protein lipoylation"/>
    <property type="evidence" value="ECO:0007669"/>
    <property type="project" value="TreeGrafter"/>
</dbReference>
<dbReference type="PANTHER" id="PTHR11715">
    <property type="entry name" value="GLYCINE CLEAVAGE SYSTEM H PROTEIN"/>
    <property type="match status" value="1"/>
</dbReference>
<protein>
    <submittedName>
        <fullName evidence="2">Glycine cleavage system H protein</fullName>
    </submittedName>
</protein>
<name>A0AAI8AM77_MESHY</name>
<sequence length="110" mass="12645">MQKFANYLLIEQQDNIYSLHLTPELQDDIGTVGLVKFTEEKSVKKNETIVVIEASKTIFSINTPLAGTIVEINKEAINNPKYLNSSKLEQNWLIKLTNVDQKEFLKLEDY</sequence>
<dbReference type="KEGG" id="mhs:MOS_317"/>
<proteinExistence type="predicted"/>
<dbReference type="PANTHER" id="PTHR11715:SF3">
    <property type="entry name" value="GLYCINE CLEAVAGE SYSTEM H PROTEIN-RELATED"/>
    <property type="match status" value="1"/>
</dbReference>